<organism evidence="9 10">
    <name type="scientific">Cystoisospora suis</name>
    <dbReference type="NCBI Taxonomy" id="483139"/>
    <lineage>
        <taxon>Eukaryota</taxon>
        <taxon>Sar</taxon>
        <taxon>Alveolata</taxon>
        <taxon>Apicomplexa</taxon>
        <taxon>Conoidasida</taxon>
        <taxon>Coccidia</taxon>
        <taxon>Eucoccidiorida</taxon>
        <taxon>Eimeriorina</taxon>
        <taxon>Sarcocystidae</taxon>
        <taxon>Cystoisospora</taxon>
    </lineage>
</organism>
<dbReference type="GO" id="GO:0005524">
    <property type="term" value="F:ATP binding"/>
    <property type="evidence" value="ECO:0007669"/>
    <property type="project" value="InterPro"/>
</dbReference>
<dbReference type="PANTHER" id="PTHR10169:SF38">
    <property type="entry name" value="DNA TOPOISOMERASE 2"/>
    <property type="match status" value="1"/>
</dbReference>
<evidence type="ECO:0000256" key="4">
    <source>
        <dbReference type="ARBA" id="ARBA00023029"/>
    </source>
</evidence>
<dbReference type="InterPro" id="IPR013506">
    <property type="entry name" value="Topo_IIA_bsu_dom2"/>
</dbReference>
<gene>
    <name evidence="9" type="ORF">CSUI_006866</name>
</gene>
<dbReference type="GO" id="GO:0003918">
    <property type="term" value="F:DNA topoisomerase type II (double strand cut, ATP-hydrolyzing) activity"/>
    <property type="evidence" value="ECO:0007669"/>
    <property type="project" value="UniProtKB-EC"/>
</dbReference>
<evidence type="ECO:0000256" key="3">
    <source>
        <dbReference type="ARBA" id="ARBA00012895"/>
    </source>
</evidence>
<feature type="signal peptide" evidence="7">
    <location>
        <begin position="1"/>
        <end position="19"/>
    </location>
</feature>
<keyword evidence="5" id="KW-0238">DNA-binding</keyword>
<dbReference type="Pfam" id="PF00204">
    <property type="entry name" value="DNA_gyraseB"/>
    <property type="match status" value="1"/>
</dbReference>
<dbReference type="PANTHER" id="PTHR10169">
    <property type="entry name" value="DNA TOPOISOMERASE/GYRASE"/>
    <property type="match status" value="1"/>
</dbReference>
<feature type="non-terminal residue" evidence="9">
    <location>
        <position position="61"/>
    </location>
</feature>
<evidence type="ECO:0000256" key="2">
    <source>
        <dbReference type="ARBA" id="ARBA00001946"/>
    </source>
</evidence>
<dbReference type="VEuPathDB" id="ToxoDB:CSUI_006866"/>
<comment type="cofactor">
    <cofactor evidence="2">
        <name>Mg(2+)</name>
        <dbReference type="ChEBI" id="CHEBI:18420"/>
    </cofactor>
</comment>
<proteinExistence type="predicted"/>
<feature type="non-terminal residue" evidence="9">
    <location>
        <position position="1"/>
    </location>
</feature>
<feature type="domain" description="DNA topoisomerase type IIA subunit B" evidence="8">
    <location>
        <begin position="2"/>
        <end position="49"/>
    </location>
</feature>
<dbReference type="InterPro" id="IPR050634">
    <property type="entry name" value="DNA_Topoisomerase_II"/>
</dbReference>
<feature type="chain" id="PRO_5012948424" description="DNA topoisomerase (ATP-hydrolyzing)" evidence="7">
    <location>
        <begin position="20"/>
        <end position="61"/>
    </location>
</feature>
<keyword evidence="6 9" id="KW-0413">Isomerase</keyword>
<evidence type="ECO:0000313" key="9">
    <source>
        <dbReference type="EMBL" id="PHJ19305.1"/>
    </source>
</evidence>
<dbReference type="GO" id="GO:0006265">
    <property type="term" value="P:DNA topological change"/>
    <property type="evidence" value="ECO:0007669"/>
    <property type="project" value="InterPro"/>
</dbReference>
<evidence type="ECO:0000256" key="1">
    <source>
        <dbReference type="ARBA" id="ARBA00000185"/>
    </source>
</evidence>
<accession>A0A2C6KSE0</accession>
<evidence type="ECO:0000256" key="6">
    <source>
        <dbReference type="ARBA" id="ARBA00023235"/>
    </source>
</evidence>
<dbReference type="AlphaFoldDB" id="A0A2C6KSE0"/>
<dbReference type="InterPro" id="IPR014721">
    <property type="entry name" value="Ribsml_uS5_D2-typ_fold_subgr"/>
</dbReference>
<protein>
    <recommendedName>
        <fullName evidence="3">DNA topoisomerase (ATP-hydrolyzing)</fullName>
        <ecNumber evidence="3">5.6.2.2</ecNumber>
    </recommendedName>
</protein>
<dbReference type="GeneID" id="94430228"/>
<keyword evidence="7" id="KW-0732">Signal</keyword>
<dbReference type="Gene3D" id="3.30.230.10">
    <property type="match status" value="1"/>
</dbReference>
<comment type="caution">
    <text evidence="9">The sequence shown here is derived from an EMBL/GenBank/DDBJ whole genome shotgun (WGS) entry which is preliminary data.</text>
</comment>
<evidence type="ECO:0000256" key="5">
    <source>
        <dbReference type="ARBA" id="ARBA00023125"/>
    </source>
</evidence>
<dbReference type="EMBL" id="MIGC01003523">
    <property type="protein sequence ID" value="PHJ19305.1"/>
    <property type="molecule type" value="Genomic_DNA"/>
</dbReference>
<evidence type="ECO:0000313" key="10">
    <source>
        <dbReference type="Proteomes" id="UP000221165"/>
    </source>
</evidence>
<dbReference type="GO" id="GO:0000819">
    <property type="term" value="P:sister chromatid segregation"/>
    <property type="evidence" value="ECO:0007669"/>
    <property type="project" value="TreeGrafter"/>
</dbReference>
<dbReference type="OrthoDB" id="443904at2759"/>
<dbReference type="GO" id="GO:0000712">
    <property type="term" value="P:resolution of meiotic recombination intermediates"/>
    <property type="evidence" value="ECO:0007669"/>
    <property type="project" value="TreeGrafter"/>
</dbReference>
<comment type="catalytic activity">
    <reaction evidence="1">
        <text>ATP-dependent breakage, passage and rejoining of double-stranded DNA.</text>
        <dbReference type="EC" id="5.6.2.2"/>
    </reaction>
</comment>
<dbReference type="InterPro" id="IPR020568">
    <property type="entry name" value="Ribosomal_Su5_D2-typ_SF"/>
</dbReference>
<dbReference type="GO" id="GO:0003677">
    <property type="term" value="F:DNA binding"/>
    <property type="evidence" value="ECO:0007669"/>
    <property type="project" value="UniProtKB-KW"/>
</dbReference>
<keyword evidence="4" id="KW-0799">Topoisomerase</keyword>
<dbReference type="RefSeq" id="XP_067921007.1">
    <property type="nucleotide sequence ID" value="XM_068067017.1"/>
</dbReference>
<dbReference type="EC" id="5.6.2.2" evidence="3"/>
<sequence length="61" mass="6892">YRQHLWVFVSCLIVNPAFDSQTKETLTTKPAKFGSKCLLSDKTINAVVRSPIVENVVLWAQ</sequence>
<name>A0A2C6KSE0_9APIC</name>
<dbReference type="Proteomes" id="UP000221165">
    <property type="component" value="Unassembled WGS sequence"/>
</dbReference>
<keyword evidence="10" id="KW-1185">Reference proteome</keyword>
<evidence type="ECO:0000259" key="8">
    <source>
        <dbReference type="Pfam" id="PF00204"/>
    </source>
</evidence>
<dbReference type="SUPFAM" id="SSF54211">
    <property type="entry name" value="Ribosomal protein S5 domain 2-like"/>
    <property type="match status" value="1"/>
</dbReference>
<reference evidence="9 10" key="1">
    <citation type="journal article" date="2017" name="Int. J. Parasitol.">
        <title>The genome of the protozoan parasite Cystoisospora suis and a reverse vaccinology approach to identify vaccine candidates.</title>
        <authorList>
            <person name="Palmieri N."/>
            <person name="Shrestha A."/>
            <person name="Ruttkowski B."/>
            <person name="Beck T."/>
            <person name="Vogl C."/>
            <person name="Tomley F."/>
            <person name="Blake D.P."/>
            <person name="Joachim A."/>
        </authorList>
    </citation>
    <scope>NUCLEOTIDE SEQUENCE [LARGE SCALE GENOMIC DNA]</scope>
    <source>
        <strain evidence="9 10">Wien I</strain>
    </source>
</reference>
<dbReference type="GO" id="GO:0005634">
    <property type="term" value="C:nucleus"/>
    <property type="evidence" value="ECO:0007669"/>
    <property type="project" value="TreeGrafter"/>
</dbReference>
<evidence type="ECO:0000256" key="7">
    <source>
        <dbReference type="SAM" id="SignalP"/>
    </source>
</evidence>